<protein>
    <submittedName>
        <fullName evidence="1">Uncharacterized protein</fullName>
    </submittedName>
</protein>
<dbReference type="Proteomes" id="UP000078046">
    <property type="component" value="Unassembled WGS sequence"/>
</dbReference>
<dbReference type="EMBL" id="LWCA01002022">
    <property type="protein sequence ID" value="OAF64212.1"/>
    <property type="molecule type" value="Genomic_DNA"/>
</dbReference>
<gene>
    <name evidence="1" type="ORF">A3Q56_08083</name>
</gene>
<name>A0A177ARR6_9BILA</name>
<reference evidence="1 2" key="1">
    <citation type="submission" date="2016-04" db="EMBL/GenBank/DDBJ databases">
        <title>The genome of Intoshia linei affirms orthonectids as highly simplified spiralians.</title>
        <authorList>
            <person name="Mikhailov K.V."/>
            <person name="Slusarev G.S."/>
            <person name="Nikitin M.A."/>
            <person name="Logacheva M.D."/>
            <person name="Penin A."/>
            <person name="Aleoshin V."/>
            <person name="Panchin Y.V."/>
        </authorList>
    </citation>
    <scope>NUCLEOTIDE SEQUENCE [LARGE SCALE GENOMIC DNA]</scope>
    <source>
        <strain evidence="1">Intl2013</strain>
        <tissue evidence="1">Whole animal</tissue>
    </source>
</reference>
<feature type="non-terminal residue" evidence="1">
    <location>
        <position position="245"/>
    </location>
</feature>
<dbReference type="CDD" id="cd00303">
    <property type="entry name" value="retropepsin_like"/>
    <property type="match status" value="1"/>
</dbReference>
<dbReference type="AlphaFoldDB" id="A0A177ARR6"/>
<evidence type="ECO:0000313" key="1">
    <source>
        <dbReference type="EMBL" id="OAF64212.1"/>
    </source>
</evidence>
<proteinExistence type="predicted"/>
<dbReference type="InterPro" id="IPR021109">
    <property type="entry name" value="Peptidase_aspartic_dom_sf"/>
</dbReference>
<dbReference type="OrthoDB" id="5978043at2759"/>
<comment type="caution">
    <text evidence="1">The sequence shown here is derived from an EMBL/GenBank/DDBJ whole genome shotgun (WGS) entry which is preliminary data.</text>
</comment>
<accession>A0A177ARR6</accession>
<evidence type="ECO:0000313" key="2">
    <source>
        <dbReference type="Proteomes" id="UP000078046"/>
    </source>
</evidence>
<dbReference type="SUPFAM" id="SSF50630">
    <property type="entry name" value="Acid proteases"/>
    <property type="match status" value="1"/>
</dbReference>
<keyword evidence="2" id="KW-1185">Reference proteome</keyword>
<sequence length="245" mass="28593">MEIDVHDTAVYSDGIALIIKHENERVRDMILFNCNNRKLQSVLINENYTKLSDVIKECENYYLIKKSLYNTSQQQFKKVDFKPAVKQEDYGKYKINAVFQEYSSAIYEQVTINNIFIEFMIDTRAKVNLINHKHVKKNPKIVIHETDKKLFSYNNDEVSILGYVLIKFDKLNASSKFYITNHDNIIKCCLAKELKLIEVKTVQQINNVFDNKQLNSNSTKVDVPKLYMNLVSKFSHIFSETPGSL</sequence>
<organism evidence="1 2">
    <name type="scientific">Intoshia linei</name>
    <dbReference type="NCBI Taxonomy" id="1819745"/>
    <lineage>
        <taxon>Eukaryota</taxon>
        <taxon>Metazoa</taxon>
        <taxon>Spiralia</taxon>
        <taxon>Lophotrochozoa</taxon>
        <taxon>Mesozoa</taxon>
        <taxon>Orthonectida</taxon>
        <taxon>Rhopaluridae</taxon>
        <taxon>Intoshia</taxon>
    </lineage>
</organism>